<dbReference type="GO" id="GO:0005634">
    <property type="term" value="C:nucleus"/>
    <property type="evidence" value="ECO:0007669"/>
    <property type="project" value="TreeGrafter"/>
</dbReference>
<feature type="domain" description="Smr" evidence="2">
    <location>
        <begin position="531"/>
        <end position="611"/>
    </location>
</feature>
<dbReference type="InterPro" id="IPR036063">
    <property type="entry name" value="Smr_dom_sf"/>
</dbReference>
<evidence type="ECO:0000313" key="5">
    <source>
        <dbReference type="Proteomes" id="UP001140094"/>
    </source>
</evidence>
<dbReference type="Proteomes" id="UP001140094">
    <property type="component" value="Unassembled WGS sequence"/>
</dbReference>
<sequence>MITLESLVSDYSHSVDHELIAAIWEEQGGDGFKCRDIVRMLSGCSDWSDGTTTACAEGSETGLLDTASSRQSTRSGSSVSSTVAQPVHHLSPEAGSPTENVEAITSPKALLGFLTTCFPECGTDYLNTKVEEIFCNQDRASFQVDPIEAIEIISNAFYNDSEAVSVLQYQHTHSKSSSPPPQTTSSGGSGSSRISSARRGSAKDLRAAAGSLAAIEQQYAVPSAKGKAGRGRKRSKGTGKSRSGNSMSAQRSTSAAQLRGSPNAWNAIGTELESICAMFPMLAVATVKSTYHACAANSVKAVEKLSAMAAASERTDSAQKPVAKYVPSSVPELTETEKKELRRTVDSLQMLFPDHPKSLLEQAAQETHDADAAAERVLVLAEEKPPPVVATAVRKNTKATKWRAADELARYRVAPSTRASTGSGDQDIVHDPMEQIPLSEISGSARLWIAEHPTDPAYCRKRAAACMQKRNELYTKAAHAYTRRNSLHHSCGTALFYSTEGHSYDARARVWRMRAAQASVAAMKRNNAGIVDLHGLTRAEAIAVVQDAVDAWHSNARAAEKGVVRVRPLHIVTGLGNHSIGHRACIHPSVVRVLRNGNWNFDEGDGYVDVLGTRRGSGA</sequence>
<feature type="region of interest" description="Disordered" evidence="1">
    <location>
        <begin position="169"/>
        <end position="200"/>
    </location>
</feature>
<reference evidence="4" key="1">
    <citation type="submission" date="2022-07" db="EMBL/GenBank/DDBJ databases">
        <title>Phylogenomic reconstructions and comparative analyses of Kickxellomycotina fungi.</title>
        <authorList>
            <person name="Reynolds N.K."/>
            <person name="Stajich J.E."/>
            <person name="Barry K."/>
            <person name="Grigoriev I.V."/>
            <person name="Crous P."/>
            <person name="Smith M.E."/>
        </authorList>
    </citation>
    <scope>NUCLEOTIDE SEQUENCE</scope>
    <source>
        <strain evidence="4">NRRL 1565</strain>
    </source>
</reference>
<evidence type="ECO:0008006" key="6">
    <source>
        <dbReference type="Google" id="ProtNLM"/>
    </source>
</evidence>
<dbReference type="InterPro" id="IPR052772">
    <property type="entry name" value="Endo/PolyKinase_Domain-Protein"/>
</dbReference>
<evidence type="ECO:0000256" key="1">
    <source>
        <dbReference type="SAM" id="MobiDB-lite"/>
    </source>
</evidence>
<name>A0A9W8HZ87_9FUNG</name>
<accession>A0A9W8HZ87</accession>
<feature type="compositionally biased region" description="Basic residues" evidence="1">
    <location>
        <begin position="227"/>
        <end position="239"/>
    </location>
</feature>
<dbReference type="Gene3D" id="3.30.1370.110">
    <property type="match status" value="1"/>
</dbReference>
<protein>
    <recommendedName>
        <fullName evidence="6">Smr domain-containing protein</fullName>
    </recommendedName>
</protein>
<feature type="compositionally biased region" description="Low complexity" evidence="1">
    <location>
        <begin position="183"/>
        <end position="199"/>
    </location>
</feature>
<feature type="compositionally biased region" description="Polar residues" evidence="1">
    <location>
        <begin position="245"/>
        <end position="256"/>
    </location>
</feature>
<evidence type="ECO:0000313" key="4">
    <source>
        <dbReference type="EMBL" id="KAJ2798523.1"/>
    </source>
</evidence>
<organism evidence="4 5">
    <name type="scientific">Coemansia guatemalensis</name>
    <dbReference type="NCBI Taxonomy" id="2761395"/>
    <lineage>
        <taxon>Eukaryota</taxon>
        <taxon>Fungi</taxon>
        <taxon>Fungi incertae sedis</taxon>
        <taxon>Zoopagomycota</taxon>
        <taxon>Kickxellomycotina</taxon>
        <taxon>Kickxellomycetes</taxon>
        <taxon>Kickxellales</taxon>
        <taxon>Kickxellaceae</taxon>
        <taxon>Coemansia</taxon>
    </lineage>
</organism>
<dbReference type="PANTHER" id="PTHR46535:SF1">
    <property type="entry name" value="NEDD4-BINDING PROTEIN 2"/>
    <property type="match status" value="1"/>
</dbReference>
<dbReference type="PROSITE" id="PS50828">
    <property type="entry name" value="SMR"/>
    <property type="match status" value="1"/>
</dbReference>
<keyword evidence="5" id="KW-1185">Reference proteome</keyword>
<dbReference type="GO" id="GO:0043130">
    <property type="term" value="F:ubiquitin binding"/>
    <property type="evidence" value="ECO:0007669"/>
    <property type="project" value="InterPro"/>
</dbReference>
<dbReference type="GO" id="GO:0004519">
    <property type="term" value="F:endonuclease activity"/>
    <property type="evidence" value="ECO:0007669"/>
    <property type="project" value="TreeGrafter"/>
</dbReference>
<dbReference type="InterPro" id="IPR003892">
    <property type="entry name" value="CUE"/>
</dbReference>
<evidence type="ECO:0000259" key="2">
    <source>
        <dbReference type="PROSITE" id="PS50828"/>
    </source>
</evidence>
<comment type="caution">
    <text evidence="4">The sequence shown here is derived from an EMBL/GenBank/DDBJ whole genome shotgun (WGS) entry which is preliminary data.</text>
</comment>
<dbReference type="PROSITE" id="PS51140">
    <property type="entry name" value="CUE"/>
    <property type="match status" value="1"/>
</dbReference>
<dbReference type="SUPFAM" id="SSF160443">
    <property type="entry name" value="SMR domain-like"/>
    <property type="match status" value="1"/>
</dbReference>
<dbReference type="InterPro" id="IPR002625">
    <property type="entry name" value="Smr_dom"/>
</dbReference>
<feature type="region of interest" description="Disordered" evidence="1">
    <location>
        <begin position="63"/>
        <end position="101"/>
    </location>
</feature>
<dbReference type="OrthoDB" id="4080456at2759"/>
<feature type="compositionally biased region" description="Low complexity" evidence="1">
    <location>
        <begin position="67"/>
        <end position="85"/>
    </location>
</feature>
<proteinExistence type="predicted"/>
<gene>
    <name evidence="4" type="ORF">H4R20_004790</name>
</gene>
<dbReference type="AlphaFoldDB" id="A0A9W8HZ87"/>
<dbReference type="EMBL" id="JANBUO010001377">
    <property type="protein sequence ID" value="KAJ2798523.1"/>
    <property type="molecule type" value="Genomic_DNA"/>
</dbReference>
<dbReference type="PANTHER" id="PTHR46535">
    <property type="entry name" value="NEDD4-BINDING PROTEIN 2"/>
    <property type="match status" value="1"/>
</dbReference>
<feature type="domain" description="CUE" evidence="3">
    <location>
        <begin position="340"/>
        <end position="382"/>
    </location>
</feature>
<feature type="region of interest" description="Disordered" evidence="1">
    <location>
        <begin position="223"/>
        <end position="259"/>
    </location>
</feature>
<dbReference type="SMART" id="SM00463">
    <property type="entry name" value="SMR"/>
    <property type="match status" value="1"/>
</dbReference>
<evidence type="ECO:0000259" key="3">
    <source>
        <dbReference type="PROSITE" id="PS51140"/>
    </source>
</evidence>